<evidence type="ECO:0000256" key="1">
    <source>
        <dbReference type="SAM" id="Phobius"/>
    </source>
</evidence>
<gene>
    <name evidence="2" type="ORF">ARTV_2964</name>
</gene>
<keyword evidence="1" id="KW-0472">Membrane</keyword>
<evidence type="ECO:0008006" key="3">
    <source>
        <dbReference type="Google" id="ProtNLM"/>
    </source>
</evidence>
<feature type="transmembrane region" description="Helical" evidence="1">
    <location>
        <begin position="101"/>
        <end position="119"/>
    </location>
</feature>
<keyword evidence="1" id="KW-1133">Transmembrane helix</keyword>
<reference evidence="2" key="1">
    <citation type="submission" date="2018-04" db="EMBL/GenBank/DDBJ databases">
        <authorList>
            <person name="Go L.Y."/>
            <person name="Mitchell J.A."/>
        </authorList>
    </citation>
    <scope>NUCLEOTIDE SEQUENCE</scope>
    <source>
        <strain evidence="2">ARTV</strain>
    </source>
</reference>
<organism evidence="2">
    <name type="scientific">Arsenophonus endosymbiont of Trialeurodes vaporariorum</name>
    <dbReference type="NCBI Taxonomy" id="235567"/>
    <lineage>
        <taxon>Bacteria</taxon>
        <taxon>Pseudomonadati</taxon>
        <taxon>Pseudomonadota</taxon>
        <taxon>Gammaproteobacteria</taxon>
        <taxon>Enterobacterales</taxon>
        <taxon>Morganellaceae</taxon>
        <taxon>Arsenophonus</taxon>
    </lineage>
</organism>
<accession>A0A3B0MQ60</accession>
<feature type="transmembrane region" description="Helical" evidence="1">
    <location>
        <begin position="140"/>
        <end position="159"/>
    </location>
</feature>
<protein>
    <recommendedName>
        <fullName evidence="3">Phage tail tape measure protein domain-containing protein</fullName>
    </recommendedName>
</protein>
<dbReference type="AlphaFoldDB" id="A0A3B0MQ60"/>
<dbReference type="EMBL" id="UFQR01000018">
    <property type="protein sequence ID" value="SSW96516.1"/>
    <property type="molecule type" value="Genomic_DNA"/>
</dbReference>
<keyword evidence="1" id="KW-0812">Transmembrane</keyword>
<evidence type="ECO:0000313" key="2">
    <source>
        <dbReference type="EMBL" id="SSW96516.1"/>
    </source>
</evidence>
<name>A0A3B0MQ60_9GAMM</name>
<feature type="transmembrane region" description="Helical" evidence="1">
    <location>
        <begin position="72"/>
        <end position="95"/>
    </location>
</feature>
<sequence length="203" mass="22312">MQRQASLNERVKAQLGTLTHLWDAMTGTAKNGLASIGGIFEKDSKETIESLKTLTEKFDVFVKAHPNVVRSIVAITAALMTLKLGVWGLTLAANLFTATPLGRALTVIAIVIGALVANWKTIPVLRKTISTRIKQAMLEPLAYIIIPWHALATGAVALWKKIKVSFSNGFKYIKNLWSNFHPLDRIKKSAIRSLPISNRGGKR</sequence>
<proteinExistence type="predicted"/>